<accession>A0A1G9XNF7</accession>
<evidence type="ECO:0000259" key="3">
    <source>
        <dbReference type="PROSITE" id="PS51462"/>
    </source>
</evidence>
<comment type="cofactor">
    <cofactor evidence="1">
        <name>Mg(2+)</name>
        <dbReference type="ChEBI" id="CHEBI:18420"/>
    </cofactor>
</comment>
<dbReference type="PANTHER" id="PTHR43046:SF14">
    <property type="entry name" value="MUTT_NUDIX FAMILY PROTEIN"/>
    <property type="match status" value="1"/>
</dbReference>
<evidence type="ECO:0000256" key="1">
    <source>
        <dbReference type="ARBA" id="ARBA00001946"/>
    </source>
</evidence>
<sequence>MVTHSPGPAPDERPARAFPAPNCLTGVGMIVVDPGGRVLLGLDHHGRWELPGGKVDPGESFERAGARELAEETGLRVREEDVTVVAVVMDGKRGVTRISAAGLVTGVEGEPEVTEPDKIVRWQWHEPADIPGELFEPSAAVLRAWRADLTLPAVSAYSYPISVIGREAGRLPGVGGDTSQPRKRVDTA</sequence>
<keyword evidence="5" id="KW-1185">Reference proteome</keyword>
<dbReference type="PANTHER" id="PTHR43046">
    <property type="entry name" value="GDP-MANNOSE MANNOSYL HYDROLASE"/>
    <property type="match status" value="1"/>
</dbReference>
<dbReference type="PRINTS" id="PR00502">
    <property type="entry name" value="NUDIXFAMILY"/>
</dbReference>
<dbReference type="AlphaFoldDB" id="A0A1G9XNF7"/>
<dbReference type="Gene3D" id="3.90.79.10">
    <property type="entry name" value="Nucleoside Triphosphate Pyrophosphohydrolase"/>
    <property type="match status" value="1"/>
</dbReference>
<feature type="domain" description="Nudix hydrolase" evidence="3">
    <location>
        <begin position="22"/>
        <end position="147"/>
    </location>
</feature>
<gene>
    <name evidence="4" type="ORF">SAMN05444921_116121</name>
</gene>
<reference evidence="5" key="1">
    <citation type="submission" date="2016-10" db="EMBL/GenBank/DDBJ databases">
        <authorList>
            <person name="Varghese N."/>
            <person name="Submissions S."/>
        </authorList>
    </citation>
    <scope>NUCLEOTIDE SEQUENCE [LARGE SCALE GENOMIC DNA]</scope>
    <source>
        <strain evidence="5">CGMCC 4.7042</strain>
    </source>
</reference>
<evidence type="ECO:0000313" key="5">
    <source>
        <dbReference type="Proteomes" id="UP000199063"/>
    </source>
</evidence>
<dbReference type="InterPro" id="IPR000086">
    <property type="entry name" value="NUDIX_hydrolase_dom"/>
</dbReference>
<dbReference type="SUPFAM" id="SSF55811">
    <property type="entry name" value="Nudix"/>
    <property type="match status" value="1"/>
</dbReference>
<dbReference type="InterPro" id="IPR020476">
    <property type="entry name" value="Nudix_hydrolase"/>
</dbReference>
<dbReference type="RefSeq" id="WP_093657997.1">
    <property type="nucleotide sequence ID" value="NZ_FNHI01000016.1"/>
</dbReference>
<evidence type="ECO:0000256" key="2">
    <source>
        <dbReference type="ARBA" id="ARBA00022801"/>
    </source>
</evidence>
<dbReference type="STRING" id="1196353.SAMN05444921_116121"/>
<name>A0A1G9XNF7_9ACTN</name>
<proteinExistence type="predicted"/>
<dbReference type="OrthoDB" id="4035289at2"/>
<protein>
    <submittedName>
        <fullName evidence="4">ADP-ribose pyrophosphatase YjhB, NUDIX family</fullName>
    </submittedName>
</protein>
<dbReference type="Proteomes" id="UP000199063">
    <property type="component" value="Unassembled WGS sequence"/>
</dbReference>
<dbReference type="GO" id="GO:0016787">
    <property type="term" value="F:hydrolase activity"/>
    <property type="evidence" value="ECO:0007669"/>
    <property type="project" value="UniProtKB-KW"/>
</dbReference>
<dbReference type="CDD" id="cd04678">
    <property type="entry name" value="NUDIX_MTH2_Nudt15"/>
    <property type="match status" value="1"/>
</dbReference>
<dbReference type="Pfam" id="PF00293">
    <property type="entry name" value="NUDIX"/>
    <property type="match status" value="1"/>
</dbReference>
<dbReference type="InterPro" id="IPR015797">
    <property type="entry name" value="NUDIX_hydrolase-like_dom_sf"/>
</dbReference>
<organism evidence="4 5">
    <name type="scientific">Streptomyces wuyuanensis</name>
    <dbReference type="NCBI Taxonomy" id="1196353"/>
    <lineage>
        <taxon>Bacteria</taxon>
        <taxon>Bacillati</taxon>
        <taxon>Actinomycetota</taxon>
        <taxon>Actinomycetes</taxon>
        <taxon>Kitasatosporales</taxon>
        <taxon>Streptomycetaceae</taxon>
        <taxon>Streptomyces</taxon>
    </lineage>
</organism>
<evidence type="ECO:0000313" key="4">
    <source>
        <dbReference type="EMBL" id="SDM98298.1"/>
    </source>
</evidence>
<keyword evidence="2" id="KW-0378">Hydrolase</keyword>
<dbReference type="EMBL" id="FNHI01000016">
    <property type="protein sequence ID" value="SDM98298.1"/>
    <property type="molecule type" value="Genomic_DNA"/>
</dbReference>
<dbReference type="GeneID" id="40831951"/>
<dbReference type="PROSITE" id="PS51462">
    <property type="entry name" value="NUDIX"/>
    <property type="match status" value="1"/>
</dbReference>